<dbReference type="PANTHER" id="PTHR11609">
    <property type="entry name" value="PURINE BIOSYNTHESIS PROTEIN 6/7, PUR6/7"/>
    <property type="match status" value="1"/>
</dbReference>
<comment type="similarity">
    <text evidence="3">In the C-terminal section; belongs to the AIR carboxylase family. Class I subfamily.</text>
</comment>
<dbReference type="Gene3D" id="3.40.50.1970">
    <property type="match status" value="1"/>
</dbReference>
<dbReference type="SMART" id="SM01001">
    <property type="entry name" value="AIRC"/>
    <property type="match status" value="1"/>
</dbReference>
<dbReference type="FunFam" id="3.40.50.1970:FF:000013">
    <property type="entry name" value="Phosphoribosylaminoimidazole carboxylase"/>
    <property type="match status" value="1"/>
</dbReference>
<comment type="catalytic activity">
    <reaction evidence="1">
        <text>5-amino-1-(5-phospho-D-ribosyl)imidazole-4-carboxylate + H(+) = 5-amino-1-(5-phospho-beta-D-ribosyl)imidazole + CO2</text>
        <dbReference type="Rhea" id="RHEA:10792"/>
        <dbReference type="ChEBI" id="CHEBI:15378"/>
        <dbReference type="ChEBI" id="CHEBI:16526"/>
        <dbReference type="ChEBI" id="CHEBI:77657"/>
        <dbReference type="ChEBI" id="CHEBI:137981"/>
        <dbReference type="EC" id="4.1.1.21"/>
    </reaction>
</comment>
<dbReference type="GO" id="GO:0006189">
    <property type="term" value="P:'de novo' IMP biosynthetic process"/>
    <property type="evidence" value="ECO:0007669"/>
    <property type="project" value="InterPro"/>
</dbReference>
<dbReference type="Pfam" id="PF17769">
    <property type="entry name" value="PurK_C"/>
    <property type="match status" value="1"/>
</dbReference>
<accession>A0AAD3DRT8</accession>
<dbReference type="InterPro" id="IPR013815">
    <property type="entry name" value="ATP_grasp_subdomain_1"/>
</dbReference>
<dbReference type="Pfam" id="PF22660">
    <property type="entry name" value="RS_preATP-grasp-like"/>
    <property type="match status" value="1"/>
</dbReference>
<comment type="pathway">
    <text evidence="2">Purine metabolism; IMP biosynthesis via de novo pathway; 5-amino-1-(5-phospho-D-ribosyl)imidazole-4-carboxylate from 5-amino-1-(5-phospho-D-ribosyl)imidazole (carboxylase route): step 1/1.</text>
</comment>
<dbReference type="Pfam" id="PF02222">
    <property type="entry name" value="ATP-grasp"/>
    <property type="match status" value="1"/>
</dbReference>
<evidence type="ECO:0000256" key="4">
    <source>
        <dbReference type="ARBA" id="ARBA00012329"/>
    </source>
</evidence>
<comment type="caution">
    <text evidence="12">The sequence shown here is derived from an EMBL/GenBank/DDBJ whole genome shotgun (WGS) entry which is preliminary data.</text>
</comment>
<evidence type="ECO:0000256" key="5">
    <source>
        <dbReference type="ARBA" id="ARBA00022741"/>
    </source>
</evidence>
<evidence type="ECO:0000313" key="13">
    <source>
        <dbReference type="Proteomes" id="UP001054857"/>
    </source>
</evidence>
<keyword evidence="13" id="KW-1185">Reference proteome</keyword>
<dbReference type="Gene3D" id="3.40.50.20">
    <property type="match status" value="1"/>
</dbReference>
<dbReference type="SUPFAM" id="SSF56059">
    <property type="entry name" value="Glutathione synthetase ATP-binding domain-like"/>
    <property type="match status" value="1"/>
</dbReference>
<feature type="domain" description="ATP-grasp" evidence="11">
    <location>
        <begin position="179"/>
        <end position="367"/>
    </location>
</feature>
<dbReference type="InterPro" id="IPR003135">
    <property type="entry name" value="ATP-grasp_carboxylate-amine"/>
</dbReference>
<dbReference type="NCBIfam" id="TIGR01161">
    <property type="entry name" value="purK"/>
    <property type="match status" value="1"/>
</dbReference>
<dbReference type="GO" id="GO:0046872">
    <property type="term" value="F:metal ion binding"/>
    <property type="evidence" value="ECO:0007669"/>
    <property type="project" value="InterPro"/>
</dbReference>
<dbReference type="PANTHER" id="PTHR11609:SF5">
    <property type="entry name" value="PHOSPHORIBOSYLAMINOIMIDAZOLE CARBOXYLASE"/>
    <property type="match status" value="1"/>
</dbReference>
<protein>
    <recommendedName>
        <fullName evidence="4">phosphoribosylaminoimidazole carboxylase</fullName>
        <ecNumber evidence="4">4.1.1.21</ecNumber>
    </recommendedName>
</protein>
<evidence type="ECO:0000313" key="12">
    <source>
        <dbReference type="EMBL" id="GFR46871.1"/>
    </source>
</evidence>
<evidence type="ECO:0000256" key="9">
    <source>
        <dbReference type="ARBA" id="ARBA00023239"/>
    </source>
</evidence>
<evidence type="ECO:0000259" key="11">
    <source>
        <dbReference type="PROSITE" id="PS50975"/>
    </source>
</evidence>
<keyword evidence="5 10" id="KW-0547">Nucleotide-binding</keyword>
<dbReference type="InterPro" id="IPR033747">
    <property type="entry name" value="PurE_ClassI"/>
</dbReference>
<dbReference type="InterPro" id="IPR054350">
    <property type="entry name" value="PurT/PurK_preATP-grasp"/>
</dbReference>
<name>A0AAD3DRT8_9CHLO</name>
<dbReference type="AlphaFoldDB" id="A0AAD3DRT8"/>
<dbReference type="SUPFAM" id="SSF51246">
    <property type="entry name" value="Rudiment single hybrid motif"/>
    <property type="match status" value="1"/>
</dbReference>
<dbReference type="EMBL" id="BMAR01000016">
    <property type="protein sequence ID" value="GFR46871.1"/>
    <property type="molecule type" value="Genomic_DNA"/>
</dbReference>
<dbReference type="Gene3D" id="3.30.470.20">
    <property type="entry name" value="ATP-grasp fold, B domain"/>
    <property type="match status" value="2"/>
</dbReference>
<keyword evidence="6" id="KW-0658">Purine biosynthesis</keyword>
<dbReference type="SUPFAM" id="SSF52440">
    <property type="entry name" value="PreATP-grasp domain"/>
    <property type="match status" value="1"/>
</dbReference>
<keyword evidence="7" id="KW-0210">Decarboxylase</keyword>
<evidence type="ECO:0000256" key="2">
    <source>
        <dbReference type="ARBA" id="ARBA00004747"/>
    </source>
</evidence>
<proteinExistence type="inferred from homology"/>
<reference evidence="12 13" key="1">
    <citation type="journal article" date="2021" name="Sci. Rep.">
        <title>Genome sequencing of the multicellular alga Astrephomene provides insights into convergent evolution of germ-soma differentiation.</title>
        <authorList>
            <person name="Yamashita S."/>
            <person name="Yamamoto K."/>
            <person name="Matsuzaki R."/>
            <person name="Suzuki S."/>
            <person name="Yamaguchi H."/>
            <person name="Hirooka S."/>
            <person name="Minakuchi Y."/>
            <person name="Miyagishima S."/>
            <person name="Kawachi M."/>
            <person name="Toyoda A."/>
            <person name="Nozaki H."/>
        </authorList>
    </citation>
    <scope>NUCLEOTIDE SEQUENCE [LARGE SCALE GENOMIC DNA]</scope>
    <source>
        <strain evidence="12 13">NIES-4017</strain>
    </source>
</reference>
<evidence type="ECO:0000256" key="3">
    <source>
        <dbReference type="ARBA" id="ARBA00006114"/>
    </source>
</evidence>
<evidence type="ECO:0000256" key="6">
    <source>
        <dbReference type="ARBA" id="ARBA00022755"/>
    </source>
</evidence>
<evidence type="ECO:0000256" key="10">
    <source>
        <dbReference type="PROSITE-ProRule" id="PRU00409"/>
    </source>
</evidence>
<evidence type="ECO:0000256" key="8">
    <source>
        <dbReference type="ARBA" id="ARBA00022840"/>
    </source>
</evidence>
<dbReference type="HAMAP" id="MF_01928">
    <property type="entry name" value="PurK"/>
    <property type="match status" value="1"/>
</dbReference>
<dbReference type="Pfam" id="PF00731">
    <property type="entry name" value="AIRC"/>
    <property type="match status" value="1"/>
</dbReference>
<dbReference type="NCBIfam" id="TIGR01162">
    <property type="entry name" value="purE"/>
    <property type="match status" value="1"/>
</dbReference>
<evidence type="ECO:0000256" key="7">
    <source>
        <dbReference type="ARBA" id="ARBA00022793"/>
    </source>
</evidence>
<dbReference type="InterPro" id="IPR040686">
    <property type="entry name" value="PurK_C"/>
</dbReference>
<dbReference type="InterPro" id="IPR011761">
    <property type="entry name" value="ATP-grasp"/>
</dbReference>
<dbReference type="Gene3D" id="3.30.1490.20">
    <property type="entry name" value="ATP-grasp fold, A domain"/>
    <property type="match status" value="1"/>
</dbReference>
<keyword evidence="8 10" id="KW-0067">ATP-binding</keyword>
<dbReference type="InterPro" id="IPR016185">
    <property type="entry name" value="PreATP-grasp_dom_sf"/>
</dbReference>
<dbReference type="HAMAP" id="MF_01929">
    <property type="entry name" value="PurE_classI"/>
    <property type="match status" value="1"/>
</dbReference>
<dbReference type="InterPro" id="IPR005875">
    <property type="entry name" value="PurK"/>
</dbReference>
<dbReference type="Proteomes" id="UP001054857">
    <property type="component" value="Unassembled WGS sequence"/>
</dbReference>
<organism evidence="12 13">
    <name type="scientific">Astrephomene gubernaculifera</name>
    <dbReference type="NCBI Taxonomy" id="47775"/>
    <lineage>
        <taxon>Eukaryota</taxon>
        <taxon>Viridiplantae</taxon>
        <taxon>Chlorophyta</taxon>
        <taxon>core chlorophytes</taxon>
        <taxon>Chlorophyceae</taxon>
        <taxon>CS clade</taxon>
        <taxon>Chlamydomonadales</taxon>
        <taxon>Astrephomenaceae</taxon>
        <taxon>Astrephomene</taxon>
    </lineage>
</organism>
<keyword evidence="9" id="KW-0456">Lyase</keyword>
<dbReference type="NCBIfam" id="NF004679">
    <property type="entry name" value="PRK06019.1-5"/>
    <property type="match status" value="1"/>
</dbReference>
<dbReference type="GO" id="GO:0005524">
    <property type="term" value="F:ATP binding"/>
    <property type="evidence" value="ECO:0007669"/>
    <property type="project" value="UniProtKB-UniRule"/>
</dbReference>
<dbReference type="EC" id="4.1.1.21" evidence="4"/>
<dbReference type="PROSITE" id="PS50975">
    <property type="entry name" value="ATP_GRASP"/>
    <property type="match status" value="1"/>
</dbReference>
<evidence type="ECO:0000256" key="1">
    <source>
        <dbReference type="ARBA" id="ARBA00001244"/>
    </source>
</evidence>
<sequence>MLLSGKNVRLNRHTTEVASLQAPAPQPTIRRTPAVKRQRSAPATRRMATVQATAAPIAERDATSVSETGLPRTAVVGVLGGGQLGRMMALAAANLGVRVKCLDPAPEAPAAVAAEHVRGHFRDAAAIEDFVKGQGIDVLTMEIEHVNTDALEQAARDVQVDIEPSPATIRTIQDKFDQKRHFAAAGVPLPAFREVRCGGCMEATAGAFGYPFMLKARRLAYDGRGNYLVRGPGELEGAVAALGGYEAGLYAEQFAPFVKELAVMVVRSRDGRVVSYPVVETLHKDNICHVTEAPAEVPPAIREAARRVAERAVGCLQGAGIFGVEMFLLPDGSLLLNEVAPRPHNSGHYTMDGCVTSQFENHVRAVLGWPLGETRLHGGSVAAAAAASNGNGNGNGACCSAASNGVAAAEVEEEGEEGSCVAIMLNLLGEADGEEGVRRAHEVMGAAYDTPGCKVHWYGKEGMKVGRKVGHINILATSRREARERLGRLDPAAAAALQRTSQAAAAAGLLQSQGQGHAAAAVQQQQQGTGVVAGAAACSAGPVAAEGAAAAAEGAGEARRPLVGIIMGSDSDLATMKAAAQVLEEFGVPLELTVVSAHRTPERMMDYARSAASRGLRVIIAGAGGAAHLPGMVAAMTALPVVGVPVKPSGAHLDGLDALLSIVQMPRGVPVATVAIGNAANAGLLAVRILGAADPELRARMEAYQEGMRESVLGKAERLEQQGWANYKA</sequence>
<dbReference type="GO" id="GO:0004638">
    <property type="term" value="F:phosphoribosylaminoimidazole carboxylase activity"/>
    <property type="evidence" value="ECO:0007669"/>
    <property type="project" value="UniProtKB-EC"/>
</dbReference>
<dbReference type="SUPFAM" id="SSF52255">
    <property type="entry name" value="N5-CAIR mutase (phosphoribosylaminoimidazole carboxylase, PurE)"/>
    <property type="match status" value="1"/>
</dbReference>
<gene>
    <name evidence="12" type="ORF">Agub_g8512</name>
</gene>
<dbReference type="InterPro" id="IPR011054">
    <property type="entry name" value="Rudment_hybrid_motif"/>
</dbReference>
<dbReference type="InterPro" id="IPR000031">
    <property type="entry name" value="PurE_dom"/>
</dbReference>